<dbReference type="SUPFAM" id="SSF52218">
    <property type="entry name" value="Flavoproteins"/>
    <property type="match status" value="1"/>
</dbReference>
<dbReference type="PANTHER" id="PTHR30543">
    <property type="entry name" value="CHROMATE REDUCTASE"/>
    <property type="match status" value="1"/>
</dbReference>
<keyword evidence="3" id="KW-1185">Reference proteome</keyword>
<dbReference type="InterPro" id="IPR005025">
    <property type="entry name" value="FMN_Rdtase-like_dom"/>
</dbReference>
<dbReference type="RefSeq" id="WP_272775323.1">
    <property type="nucleotide sequence ID" value="NZ_JAQQLI010000002.1"/>
</dbReference>
<dbReference type="InterPro" id="IPR029039">
    <property type="entry name" value="Flavoprotein-like_sf"/>
</dbReference>
<evidence type="ECO:0000313" key="3">
    <source>
        <dbReference type="Proteomes" id="UP001165652"/>
    </source>
</evidence>
<evidence type="ECO:0000259" key="1">
    <source>
        <dbReference type="Pfam" id="PF03358"/>
    </source>
</evidence>
<dbReference type="Pfam" id="PF03358">
    <property type="entry name" value="FMN_red"/>
    <property type="match status" value="1"/>
</dbReference>
<reference evidence="2" key="2">
    <citation type="submission" date="2023-02" db="EMBL/GenBank/DDBJ databases">
        <authorList>
            <person name="Rayyan A."/>
            <person name="Meyer T."/>
            <person name="Kyndt J.A."/>
        </authorList>
    </citation>
    <scope>NUCLEOTIDE SEQUENCE</scope>
    <source>
        <strain evidence="2">DSM 9987</strain>
    </source>
</reference>
<dbReference type="PANTHER" id="PTHR30543:SF21">
    <property type="entry name" value="NAD(P)H-DEPENDENT FMN REDUCTASE LOT6"/>
    <property type="match status" value="1"/>
</dbReference>
<sequence length="190" mass="21013">MTLRLHTIVASTRPGRIGPTIGRWFHERAAAHGGFDAHLVDLADFALPVYDEPHHPRMRKYEHAHTKQWSESVAAADAYVLVTPEYNFGPTPALVNALNYVYSEWNYKPAAFVSYGGVSGGIRAVQVTKQILTTLKVMPVLEAVVIPFVHQQIKDGAFVPNDIQVTAVKEVLDELHKWAGALKPLHTAKG</sequence>
<proteinExistence type="predicted"/>
<dbReference type="Proteomes" id="UP001165652">
    <property type="component" value="Unassembled WGS sequence"/>
</dbReference>
<feature type="domain" description="NADPH-dependent FMN reductase-like" evidence="1">
    <location>
        <begin position="4"/>
        <end position="150"/>
    </location>
</feature>
<reference evidence="2" key="1">
    <citation type="journal article" date="2023" name="Microbiol Resour">
        <title>Genome Sequences of Rhodoplanes serenus and Two Thermotolerant Strains, Rhodoplanes tepidamans and 'Rhodoplanes cryptolactis,' Further Refine the Genus.</title>
        <authorList>
            <person name="Rayyan A.A."/>
            <person name="Kyndt J.A."/>
        </authorList>
    </citation>
    <scope>NUCLEOTIDE SEQUENCE</scope>
    <source>
        <strain evidence="2">DSM 9987</strain>
    </source>
</reference>
<protein>
    <submittedName>
        <fullName evidence="2">NAD(P)H-dependent oxidoreductase</fullName>
    </submittedName>
</protein>
<accession>A0ABT5J4K8</accession>
<name>A0ABT5J4K8_RHOTP</name>
<dbReference type="InterPro" id="IPR050712">
    <property type="entry name" value="NAD(P)H-dep_reductase"/>
</dbReference>
<gene>
    <name evidence="2" type="ORF">PQJ73_02155</name>
</gene>
<dbReference type="EMBL" id="JAQQLI010000002">
    <property type="protein sequence ID" value="MDC7784473.1"/>
    <property type="molecule type" value="Genomic_DNA"/>
</dbReference>
<organism evidence="2 3">
    <name type="scientific">Rhodoplanes tepidamans</name>
    <name type="common">Rhodoplanes cryptolactis</name>
    <dbReference type="NCBI Taxonomy" id="200616"/>
    <lineage>
        <taxon>Bacteria</taxon>
        <taxon>Pseudomonadati</taxon>
        <taxon>Pseudomonadota</taxon>
        <taxon>Alphaproteobacteria</taxon>
        <taxon>Hyphomicrobiales</taxon>
        <taxon>Nitrobacteraceae</taxon>
        <taxon>Rhodoplanes</taxon>
    </lineage>
</organism>
<comment type="caution">
    <text evidence="2">The sequence shown here is derived from an EMBL/GenBank/DDBJ whole genome shotgun (WGS) entry which is preliminary data.</text>
</comment>
<dbReference type="Gene3D" id="3.40.50.360">
    <property type="match status" value="1"/>
</dbReference>
<evidence type="ECO:0000313" key="2">
    <source>
        <dbReference type="EMBL" id="MDC7784473.1"/>
    </source>
</evidence>